<proteinExistence type="inferred from homology"/>
<evidence type="ECO:0000259" key="9">
    <source>
        <dbReference type="PROSITE" id="PS50253"/>
    </source>
</evidence>
<keyword evidence="3" id="KW-1003">Cell membrane</keyword>
<comment type="caution">
    <text evidence="10">The sequence shown here is derived from an EMBL/GenBank/DDBJ whole genome shotgun (WGS) entry which is preliminary data.</text>
</comment>
<dbReference type="RefSeq" id="WP_279529895.1">
    <property type="nucleotide sequence ID" value="NZ_CP122312.1"/>
</dbReference>
<evidence type="ECO:0000256" key="8">
    <source>
        <dbReference type="SAM" id="Phobius"/>
    </source>
</evidence>
<dbReference type="PANTHER" id="PTHR11403:SF2">
    <property type="entry name" value="CYTOCHROME BO(3) UBIQUINOL OXIDASE SUBUNIT 3"/>
    <property type="match status" value="1"/>
</dbReference>
<feature type="transmembrane region" description="Helical" evidence="8">
    <location>
        <begin position="64"/>
        <end position="88"/>
    </location>
</feature>
<evidence type="ECO:0000256" key="5">
    <source>
        <dbReference type="ARBA" id="ARBA00022989"/>
    </source>
</evidence>
<dbReference type="GO" id="GO:0005886">
    <property type="term" value="C:plasma membrane"/>
    <property type="evidence" value="ECO:0007669"/>
    <property type="project" value="UniProtKB-SubCell"/>
</dbReference>
<dbReference type="InterPro" id="IPR035973">
    <property type="entry name" value="Cyt_c_oxidase_su3-like_sf"/>
</dbReference>
<keyword evidence="6 8" id="KW-0472">Membrane</keyword>
<sequence>MTATDESDEHGHHGFLPAVRDFPRGYGEASWWPFFAAVAVTGIYVGASLYVLGMGESPLLPKSIGLGVFGVSAAGFVFSLFGWMYHAFSSHFWEDTSHNEGKSLRMGMLLFLATDIATFSAGFVYYFFIRSGAWSAEILPHGGVLGALVVVNTLLLVTSSFTYHWAEKQLQRGNKDAFMRWLGLTFVIGLVFLAGQAYEYFELIEHAGFTLTSGIYASAFFGLTGLHGLHVSLGVFLIGVILFRAARGQFSAERHVAVTTVSWYWHFVDAVWLFLVAVLYAGAELGLGAH</sequence>
<dbReference type="PROSITE" id="PS50253">
    <property type="entry name" value="COX3"/>
    <property type="match status" value="1"/>
</dbReference>
<dbReference type="Proteomes" id="UP001596447">
    <property type="component" value="Unassembled WGS sequence"/>
</dbReference>
<comment type="subcellular location">
    <subcellularLocation>
        <location evidence="1 7">Cell membrane</location>
        <topology evidence="1 7">Multi-pass membrane protein</topology>
    </subcellularLocation>
</comment>
<feature type="domain" description="Heme-copper oxidase subunit III family profile" evidence="9">
    <location>
        <begin position="20"/>
        <end position="284"/>
    </location>
</feature>
<feature type="transmembrane region" description="Helical" evidence="8">
    <location>
        <begin position="30"/>
        <end position="52"/>
    </location>
</feature>
<keyword evidence="5 8" id="KW-1133">Transmembrane helix</keyword>
<dbReference type="AlphaFoldDB" id="A0ABD5Z407"/>
<protein>
    <submittedName>
        <fullName evidence="10">Heme-copper oxidase subunit III</fullName>
    </submittedName>
</protein>
<dbReference type="EMBL" id="JBHTAR010000011">
    <property type="protein sequence ID" value="MFC7199974.1"/>
    <property type="molecule type" value="Genomic_DNA"/>
</dbReference>
<evidence type="ECO:0000313" key="10">
    <source>
        <dbReference type="EMBL" id="MFC7199974.1"/>
    </source>
</evidence>
<dbReference type="Gene3D" id="1.20.120.80">
    <property type="entry name" value="Cytochrome c oxidase, subunit III, four-helix bundle"/>
    <property type="match status" value="1"/>
</dbReference>
<dbReference type="Pfam" id="PF00510">
    <property type="entry name" value="COX3"/>
    <property type="match status" value="1"/>
</dbReference>
<name>A0ABD5Z407_9EURY</name>
<evidence type="ECO:0000256" key="1">
    <source>
        <dbReference type="ARBA" id="ARBA00004651"/>
    </source>
</evidence>
<evidence type="ECO:0000256" key="3">
    <source>
        <dbReference type="ARBA" id="ARBA00022475"/>
    </source>
</evidence>
<evidence type="ECO:0000256" key="4">
    <source>
        <dbReference type="ARBA" id="ARBA00022692"/>
    </source>
</evidence>
<accession>A0ABD5Z407</accession>
<feature type="transmembrane region" description="Helical" evidence="8">
    <location>
        <begin position="218"/>
        <end position="243"/>
    </location>
</feature>
<evidence type="ECO:0000256" key="7">
    <source>
        <dbReference type="RuleBase" id="RU003376"/>
    </source>
</evidence>
<dbReference type="PANTHER" id="PTHR11403">
    <property type="entry name" value="CYTOCHROME C OXIDASE SUBUNIT III"/>
    <property type="match status" value="1"/>
</dbReference>
<feature type="transmembrane region" description="Helical" evidence="8">
    <location>
        <begin position="141"/>
        <end position="166"/>
    </location>
</feature>
<organism evidence="10 11">
    <name type="scientific">Halospeciosus flavus</name>
    <dbReference type="NCBI Taxonomy" id="3032283"/>
    <lineage>
        <taxon>Archaea</taxon>
        <taxon>Methanobacteriati</taxon>
        <taxon>Methanobacteriota</taxon>
        <taxon>Stenosarchaea group</taxon>
        <taxon>Halobacteria</taxon>
        <taxon>Halobacteriales</taxon>
        <taxon>Halobacteriaceae</taxon>
        <taxon>Halospeciosus</taxon>
    </lineage>
</organism>
<feature type="transmembrane region" description="Helical" evidence="8">
    <location>
        <begin position="109"/>
        <end position="129"/>
    </location>
</feature>
<dbReference type="FunFam" id="1.20.120.80:FF:000001">
    <property type="entry name" value="Cytochrome (Ubi)quinol oxidase subunit III"/>
    <property type="match status" value="1"/>
</dbReference>
<dbReference type="InterPro" id="IPR024791">
    <property type="entry name" value="Cyt_c/ubiquinol_Oxase_su3"/>
</dbReference>
<gene>
    <name evidence="10" type="ORF">ACFQJ9_11245</name>
</gene>
<reference evidence="10 11" key="1">
    <citation type="journal article" date="2019" name="Int. J. Syst. Evol. Microbiol.">
        <title>The Global Catalogue of Microorganisms (GCM) 10K type strain sequencing project: providing services to taxonomists for standard genome sequencing and annotation.</title>
        <authorList>
            <consortium name="The Broad Institute Genomics Platform"/>
            <consortium name="The Broad Institute Genome Sequencing Center for Infectious Disease"/>
            <person name="Wu L."/>
            <person name="Ma J."/>
        </authorList>
    </citation>
    <scope>NUCLEOTIDE SEQUENCE [LARGE SCALE GENOMIC DNA]</scope>
    <source>
        <strain evidence="10 11">XZGYJ-43</strain>
    </source>
</reference>
<evidence type="ECO:0000256" key="6">
    <source>
        <dbReference type="ARBA" id="ARBA00023136"/>
    </source>
</evidence>
<dbReference type="InterPro" id="IPR013833">
    <property type="entry name" value="Cyt_c_oxidase_su3_a-hlx"/>
</dbReference>
<dbReference type="CDD" id="cd00386">
    <property type="entry name" value="Heme_Cu_Oxidase_III_like"/>
    <property type="match status" value="1"/>
</dbReference>
<keyword evidence="4 7" id="KW-0812">Transmembrane</keyword>
<evidence type="ECO:0000256" key="2">
    <source>
        <dbReference type="ARBA" id="ARBA00010581"/>
    </source>
</evidence>
<evidence type="ECO:0000313" key="11">
    <source>
        <dbReference type="Proteomes" id="UP001596447"/>
    </source>
</evidence>
<comment type="similarity">
    <text evidence="2 7">Belongs to the cytochrome c oxidase subunit 3 family.</text>
</comment>
<feature type="transmembrane region" description="Helical" evidence="8">
    <location>
        <begin position="263"/>
        <end position="283"/>
    </location>
</feature>
<dbReference type="SUPFAM" id="SSF81452">
    <property type="entry name" value="Cytochrome c oxidase subunit III-like"/>
    <property type="match status" value="1"/>
</dbReference>
<feature type="transmembrane region" description="Helical" evidence="8">
    <location>
        <begin position="178"/>
        <end position="198"/>
    </location>
</feature>
<dbReference type="InterPro" id="IPR000298">
    <property type="entry name" value="Cyt_c_oxidase-like_su3"/>
</dbReference>
<keyword evidence="11" id="KW-1185">Reference proteome</keyword>